<accession>A0AA40ASH2</accession>
<keyword evidence="3" id="KW-1185">Reference proteome</keyword>
<feature type="region of interest" description="Disordered" evidence="1">
    <location>
        <begin position="69"/>
        <end position="123"/>
    </location>
</feature>
<evidence type="ECO:0000256" key="1">
    <source>
        <dbReference type="SAM" id="MobiDB-lite"/>
    </source>
</evidence>
<feature type="compositionally biased region" description="Basic residues" evidence="1">
    <location>
        <begin position="1"/>
        <end position="12"/>
    </location>
</feature>
<protein>
    <submittedName>
        <fullName evidence="2">Uncharacterized protein</fullName>
    </submittedName>
</protein>
<feature type="region of interest" description="Disordered" evidence="1">
    <location>
        <begin position="1"/>
        <end position="25"/>
    </location>
</feature>
<dbReference type="AlphaFoldDB" id="A0AA40ASH2"/>
<reference evidence="2" key="1">
    <citation type="submission" date="2023-06" db="EMBL/GenBank/DDBJ databases">
        <title>Genome-scale phylogeny and comparative genomics of the fungal order Sordariales.</title>
        <authorList>
            <consortium name="Lawrence Berkeley National Laboratory"/>
            <person name="Hensen N."/>
            <person name="Bonometti L."/>
            <person name="Westerberg I."/>
            <person name="Brannstrom I.O."/>
            <person name="Guillou S."/>
            <person name="Cros-Aarteil S."/>
            <person name="Calhoun S."/>
            <person name="Haridas S."/>
            <person name="Kuo A."/>
            <person name="Mondo S."/>
            <person name="Pangilinan J."/>
            <person name="Riley R."/>
            <person name="Labutti K."/>
            <person name="Andreopoulos B."/>
            <person name="Lipzen A."/>
            <person name="Chen C."/>
            <person name="Yanf M."/>
            <person name="Daum C."/>
            <person name="Ng V."/>
            <person name="Clum A."/>
            <person name="Steindorff A."/>
            <person name="Ohm R."/>
            <person name="Martin F."/>
            <person name="Silar P."/>
            <person name="Natvig D."/>
            <person name="Lalanne C."/>
            <person name="Gautier V."/>
            <person name="Ament-Velasquez S.L."/>
            <person name="Kruys A."/>
            <person name="Hutchinson M.I."/>
            <person name="Powell A.J."/>
            <person name="Barry K."/>
            <person name="Miller A.N."/>
            <person name="Grigoriev I.V."/>
            <person name="Debuchy R."/>
            <person name="Gladieux P."/>
            <person name="Thoren M.H."/>
            <person name="Johannesson H."/>
        </authorList>
    </citation>
    <scope>NUCLEOTIDE SEQUENCE</scope>
    <source>
        <strain evidence="2">CBS 540.89</strain>
    </source>
</reference>
<comment type="caution">
    <text evidence="2">The sequence shown here is derived from an EMBL/GenBank/DDBJ whole genome shotgun (WGS) entry which is preliminary data.</text>
</comment>
<dbReference type="Proteomes" id="UP001172159">
    <property type="component" value="Unassembled WGS sequence"/>
</dbReference>
<feature type="compositionally biased region" description="Basic and acidic residues" evidence="1">
    <location>
        <begin position="90"/>
        <end position="101"/>
    </location>
</feature>
<dbReference type="EMBL" id="JAUKTV010000012">
    <property type="protein sequence ID" value="KAK0721185.1"/>
    <property type="molecule type" value="Genomic_DNA"/>
</dbReference>
<name>A0AA40ASH2_9PEZI</name>
<feature type="compositionally biased region" description="Low complexity" evidence="1">
    <location>
        <begin position="216"/>
        <end position="226"/>
    </location>
</feature>
<gene>
    <name evidence="2" type="ORF">B0T21DRAFT_48640</name>
</gene>
<feature type="region of interest" description="Disordered" evidence="1">
    <location>
        <begin position="216"/>
        <end position="250"/>
    </location>
</feature>
<sequence>MTLSRSRFRHFHSATLPPPNLEPEVNNRNRVFYASVQSSPAAGTTSFFAASPANSRHAAQLAEIALAVQERKTPLETPTSSNRDYLSGRPSRDPRTRDRGTPDVPDYFATRPNHHPRDSQSYSQPYQIGGVTYHQLPDGTLIPVSARQDQGQEVYYYPPSNGTTDGVGTPAVTRHQTPHRTTYDYKNASTGGRMQVSAPVGSSEAQMFDAFAAANSGSSSTTFNSSRYESNFVRPPAGDDSKRRGWFWKS</sequence>
<evidence type="ECO:0000313" key="3">
    <source>
        <dbReference type="Proteomes" id="UP001172159"/>
    </source>
</evidence>
<proteinExistence type="predicted"/>
<organism evidence="2 3">
    <name type="scientific">Apiosordaria backusii</name>
    <dbReference type="NCBI Taxonomy" id="314023"/>
    <lineage>
        <taxon>Eukaryota</taxon>
        <taxon>Fungi</taxon>
        <taxon>Dikarya</taxon>
        <taxon>Ascomycota</taxon>
        <taxon>Pezizomycotina</taxon>
        <taxon>Sordariomycetes</taxon>
        <taxon>Sordariomycetidae</taxon>
        <taxon>Sordariales</taxon>
        <taxon>Lasiosphaeriaceae</taxon>
        <taxon>Apiosordaria</taxon>
    </lineage>
</organism>
<evidence type="ECO:0000313" key="2">
    <source>
        <dbReference type="EMBL" id="KAK0721185.1"/>
    </source>
</evidence>